<gene>
    <name evidence="2" type="ORF">TH63_12560</name>
</gene>
<proteinExistence type="predicted"/>
<dbReference type="KEGG" id="ruf:TH63_12560"/>
<evidence type="ECO:0000313" key="3">
    <source>
        <dbReference type="Proteomes" id="UP000036458"/>
    </source>
</evidence>
<dbReference type="PATRIC" id="fig|1379910.4.peg.2724"/>
<protein>
    <recommendedName>
        <fullName evidence="1">Serine hydrolase domain-containing protein</fullName>
    </recommendedName>
</protein>
<reference evidence="2 3" key="1">
    <citation type="submission" date="2015-01" db="EMBL/GenBank/DDBJ databases">
        <title>Rufibacter sp./DG31D/ whole genome sequencing.</title>
        <authorList>
            <person name="Kim M.K."/>
            <person name="Srinivasan S."/>
            <person name="Lee J.-J."/>
        </authorList>
    </citation>
    <scope>NUCLEOTIDE SEQUENCE [LARGE SCALE GENOMIC DNA]</scope>
    <source>
        <strain evidence="2 3">DG31D</strain>
    </source>
</reference>
<dbReference type="Proteomes" id="UP000036458">
    <property type="component" value="Chromosome"/>
</dbReference>
<dbReference type="SUPFAM" id="SSF53474">
    <property type="entry name" value="alpha/beta-Hydrolases"/>
    <property type="match status" value="1"/>
</dbReference>
<evidence type="ECO:0000259" key="1">
    <source>
        <dbReference type="Pfam" id="PF03959"/>
    </source>
</evidence>
<name>A0A0H4WB16_9BACT</name>
<sequence length="217" mass="24289">MLTSATHHTLQVPRTAHLHQLGSLSAETKHLWVVCHGYGQLARYFIRHFEGVADAQTVVIAPEALSRFYLNGFSGRVGATWMTKEERLSEIEDYIAYLNMVRQTAMAKAPEATLHVLGFSQGAATVCRWLAQANWPVAELILWAGVFPEDMELATVEHTLAHTKLTYVYGLQDKMVTPERLQEQLAKIAKAGLQPNLITFQGIHELNAQVLRQLKDG</sequence>
<dbReference type="Pfam" id="PF03959">
    <property type="entry name" value="FSH1"/>
    <property type="match status" value="1"/>
</dbReference>
<evidence type="ECO:0000313" key="2">
    <source>
        <dbReference type="EMBL" id="AKQ47691.1"/>
    </source>
</evidence>
<dbReference type="EMBL" id="CP010777">
    <property type="protein sequence ID" value="AKQ47691.1"/>
    <property type="molecule type" value="Genomic_DNA"/>
</dbReference>
<accession>A0A0H4WB16</accession>
<dbReference type="Gene3D" id="3.40.50.1820">
    <property type="entry name" value="alpha/beta hydrolase"/>
    <property type="match status" value="1"/>
</dbReference>
<dbReference type="AlphaFoldDB" id="A0A0H4WB16"/>
<organism evidence="2 3">
    <name type="scientific">Rufibacter radiotolerans</name>
    <dbReference type="NCBI Taxonomy" id="1379910"/>
    <lineage>
        <taxon>Bacteria</taxon>
        <taxon>Pseudomonadati</taxon>
        <taxon>Bacteroidota</taxon>
        <taxon>Cytophagia</taxon>
        <taxon>Cytophagales</taxon>
        <taxon>Hymenobacteraceae</taxon>
        <taxon>Rufibacter</taxon>
    </lineage>
</organism>
<dbReference type="STRING" id="1379910.TH63_12560"/>
<dbReference type="InterPro" id="IPR029058">
    <property type="entry name" value="AB_hydrolase_fold"/>
</dbReference>
<dbReference type="InterPro" id="IPR005645">
    <property type="entry name" value="FSH-like_dom"/>
</dbReference>
<feature type="domain" description="Serine hydrolase" evidence="1">
    <location>
        <begin position="79"/>
        <end position="205"/>
    </location>
</feature>
<keyword evidence="3" id="KW-1185">Reference proteome</keyword>